<organism evidence="2 3">
    <name type="scientific">Actinoplanes lutulentus</name>
    <dbReference type="NCBI Taxonomy" id="1287878"/>
    <lineage>
        <taxon>Bacteria</taxon>
        <taxon>Bacillati</taxon>
        <taxon>Actinomycetota</taxon>
        <taxon>Actinomycetes</taxon>
        <taxon>Micromonosporales</taxon>
        <taxon>Micromonosporaceae</taxon>
        <taxon>Actinoplanes</taxon>
    </lineage>
</organism>
<comment type="caution">
    <text evidence="2">The sequence shown here is derived from an EMBL/GenBank/DDBJ whole genome shotgun (WGS) entry which is preliminary data.</text>
</comment>
<evidence type="ECO:0000313" key="3">
    <source>
        <dbReference type="Proteomes" id="UP000249341"/>
    </source>
</evidence>
<accession>A0A327Z5I7</accession>
<evidence type="ECO:0000256" key="1">
    <source>
        <dbReference type="SAM" id="SignalP"/>
    </source>
</evidence>
<dbReference type="AlphaFoldDB" id="A0A327Z5I7"/>
<protein>
    <recommendedName>
        <fullName evidence="4">Htaa protein</fullName>
    </recommendedName>
</protein>
<evidence type="ECO:0000313" key="2">
    <source>
        <dbReference type="EMBL" id="RAK28033.1"/>
    </source>
</evidence>
<reference evidence="2 3" key="1">
    <citation type="submission" date="2018-06" db="EMBL/GenBank/DDBJ databases">
        <title>Genomic Encyclopedia of Type Strains, Phase III (KMG-III): the genomes of soil and plant-associated and newly described type strains.</title>
        <authorList>
            <person name="Whitman W."/>
        </authorList>
    </citation>
    <scope>NUCLEOTIDE SEQUENCE [LARGE SCALE GENOMIC DNA]</scope>
    <source>
        <strain evidence="2 3">CGMCC 4.7090</strain>
    </source>
</reference>
<sequence length="335" mass="34436">MSVLTRPAVLLAAASVAAGLLVAPGAAYAADTTTTLTAAQMAAELKAIASKSATAGAQGWKTTSDYRFTFSSTSTVIDGDGTTTADLVHGLYSDRFSATGLGTANVFAADHKGIYDEVQESTERKALKMMGKSAVKYQFAADTSFDLDEYIEESAPSPVALTTGFDGGGTKVTHDDGSADITATDEDNTNIVLHVGTTGVLTGADLAVKDGSVTLDMTFAYGPQTVTLPSVAETITPAALAKGVAYIEMPASVKMLANSAAADTRSGAKGKTVKVANLRKAARTEVTAWNKSSPVKVTVKNVTGGVKISATNPWTKATVTYTVKASGKKVNVKKA</sequence>
<evidence type="ECO:0008006" key="4">
    <source>
        <dbReference type="Google" id="ProtNLM"/>
    </source>
</evidence>
<gene>
    <name evidence="2" type="ORF">B0I29_121129</name>
</gene>
<dbReference type="RefSeq" id="WP_111653654.1">
    <property type="nucleotide sequence ID" value="NZ_JACHWI010000012.1"/>
</dbReference>
<keyword evidence="1" id="KW-0732">Signal</keyword>
<dbReference type="Proteomes" id="UP000249341">
    <property type="component" value="Unassembled WGS sequence"/>
</dbReference>
<dbReference type="OrthoDB" id="3293714at2"/>
<dbReference type="EMBL" id="QLMJ01000021">
    <property type="protein sequence ID" value="RAK28033.1"/>
    <property type="molecule type" value="Genomic_DNA"/>
</dbReference>
<keyword evidence="3" id="KW-1185">Reference proteome</keyword>
<name>A0A327Z5I7_9ACTN</name>
<proteinExistence type="predicted"/>
<feature type="signal peptide" evidence="1">
    <location>
        <begin position="1"/>
        <end position="29"/>
    </location>
</feature>
<feature type="chain" id="PRO_5016290119" description="Htaa protein" evidence="1">
    <location>
        <begin position="30"/>
        <end position="335"/>
    </location>
</feature>